<dbReference type="InParanoid" id="T0Q1Y6"/>
<dbReference type="VEuPathDB" id="FungiDB:SDRG_13629"/>
<dbReference type="OrthoDB" id="445007at2759"/>
<evidence type="ECO:0008006" key="4">
    <source>
        <dbReference type="Google" id="ProtNLM"/>
    </source>
</evidence>
<dbReference type="AlphaFoldDB" id="T0Q1Y6"/>
<protein>
    <recommendedName>
        <fullName evidence="4">Phytanoyl-CoA dioxygenase</fullName>
    </recommendedName>
</protein>
<dbReference type="GeneID" id="19954356"/>
<dbReference type="EMBL" id="JH767193">
    <property type="protein sequence ID" value="EQC28551.1"/>
    <property type="molecule type" value="Genomic_DNA"/>
</dbReference>
<dbReference type="Gene3D" id="2.60.120.620">
    <property type="entry name" value="q2cbj1_9rhob like domain"/>
    <property type="match status" value="1"/>
</dbReference>
<accession>T0Q1Y6</accession>
<name>T0Q1Y6_SAPDV</name>
<reference evidence="2 3" key="1">
    <citation type="submission" date="2012-04" db="EMBL/GenBank/DDBJ databases">
        <title>The Genome Sequence of Saprolegnia declina VS20.</title>
        <authorList>
            <consortium name="The Broad Institute Genome Sequencing Platform"/>
            <person name="Russ C."/>
            <person name="Nusbaum C."/>
            <person name="Tyler B."/>
            <person name="van West P."/>
            <person name="Dieguez-Uribeondo J."/>
            <person name="de Bruijn I."/>
            <person name="Tripathy S."/>
            <person name="Jiang R."/>
            <person name="Young S.K."/>
            <person name="Zeng Q."/>
            <person name="Gargeya S."/>
            <person name="Fitzgerald M."/>
            <person name="Haas B."/>
            <person name="Abouelleil A."/>
            <person name="Alvarado L."/>
            <person name="Arachchi H.M."/>
            <person name="Berlin A."/>
            <person name="Chapman S.B."/>
            <person name="Goldberg J."/>
            <person name="Griggs A."/>
            <person name="Gujja S."/>
            <person name="Hansen M."/>
            <person name="Howarth C."/>
            <person name="Imamovic A."/>
            <person name="Larimer J."/>
            <person name="McCowen C."/>
            <person name="Montmayeur A."/>
            <person name="Murphy C."/>
            <person name="Neiman D."/>
            <person name="Pearson M."/>
            <person name="Priest M."/>
            <person name="Roberts A."/>
            <person name="Saif S."/>
            <person name="Shea T."/>
            <person name="Sisk P."/>
            <person name="Sykes S."/>
            <person name="Wortman J."/>
            <person name="Nusbaum C."/>
            <person name="Birren B."/>
        </authorList>
    </citation>
    <scope>NUCLEOTIDE SEQUENCE [LARGE SCALE GENOMIC DNA]</scope>
    <source>
        <strain evidence="2 3">VS20</strain>
    </source>
</reference>
<keyword evidence="3" id="KW-1185">Reference proteome</keyword>
<evidence type="ECO:0000313" key="3">
    <source>
        <dbReference type="Proteomes" id="UP000030762"/>
    </source>
</evidence>
<dbReference type="eggNOG" id="ENOG502S0IH">
    <property type="taxonomic scope" value="Eukaryota"/>
</dbReference>
<sequence>MPKRKQPDAHVDADAFARDGYVVINGFLTQAQLHALRAECDDLYAATTPEAIVELGCVLDPFATAHMTRSARTQRDVYMTTRRKQTRATSESDCIETLLFEDLPQALAPLFGHTEDVPGDVYFFNEHYVVKPPETNVEFRWHQDDAEQLGMCVHRSSIPWYLSAWVALDDVTATNGALRFLPWTHHPYGVEDPADLDLAAATAPLAVAAGAAVVFRSDIWHFSAVNATSTARRAFYAQYTPQAIYSSPRTTIDPLCCAIRSDQKLPRR</sequence>
<dbReference type="PANTHER" id="PTHR20883">
    <property type="entry name" value="PHYTANOYL-COA DIOXYGENASE DOMAIN CONTAINING 1"/>
    <property type="match status" value="1"/>
</dbReference>
<dbReference type="SUPFAM" id="SSF51197">
    <property type="entry name" value="Clavaminate synthase-like"/>
    <property type="match status" value="1"/>
</dbReference>
<dbReference type="Proteomes" id="UP000030762">
    <property type="component" value="Unassembled WGS sequence"/>
</dbReference>
<dbReference type="InterPro" id="IPR008775">
    <property type="entry name" value="Phytyl_CoA_dOase-like"/>
</dbReference>
<proteinExistence type="predicted"/>
<dbReference type="OMA" id="AMCVHRD"/>
<evidence type="ECO:0000313" key="2">
    <source>
        <dbReference type="EMBL" id="EQC28551.1"/>
    </source>
</evidence>
<organism evidence="2 3">
    <name type="scientific">Saprolegnia diclina (strain VS20)</name>
    <dbReference type="NCBI Taxonomy" id="1156394"/>
    <lineage>
        <taxon>Eukaryota</taxon>
        <taxon>Sar</taxon>
        <taxon>Stramenopiles</taxon>
        <taxon>Oomycota</taxon>
        <taxon>Saprolegniomycetes</taxon>
        <taxon>Saprolegniales</taxon>
        <taxon>Saprolegniaceae</taxon>
        <taxon>Saprolegnia</taxon>
    </lineage>
</organism>
<gene>
    <name evidence="2" type="ORF">SDRG_13629</name>
</gene>
<dbReference type="PANTHER" id="PTHR20883:SF46">
    <property type="entry name" value="PHYTANOYL-COA HYDROXYLASE"/>
    <property type="match status" value="1"/>
</dbReference>
<dbReference type="RefSeq" id="XP_008617948.1">
    <property type="nucleotide sequence ID" value="XM_008619726.1"/>
</dbReference>
<evidence type="ECO:0000256" key="1">
    <source>
        <dbReference type="ARBA" id="ARBA00001962"/>
    </source>
</evidence>
<comment type="cofactor">
    <cofactor evidence="1">
        <name>Fe cation</name>
        <dbReference type="ChEBI" id="CHEBI:24875"/>
    </cofactor>
</comment>
<dbReference type="Pfam" id="PF05721">
    <property type="entry name" value="PhyH"/>
    <property type="match status" value="1"/>
</dbReference>